<keyword evidence="6" id="KW-1185">Reference proteome</keyword>
<dbReference type="AlphaFoldDB" id="A0A6I6JNZ7"/>
<sequence length="280" mass="29544">MNVLFPATVEAALEALCAEPDAHVMAGGTDLLVRCRAEQNRPETLVCLEKVADLAGFEISDGRIRIGAATSMTAVLENAAVRERLPLLHGAAKVFASPLVRNMATLGGNVCTASPAADMLPPLYALGAEVELRSLSGVRTMPVNDFIVGPGQMALAPGELLSAIIIPIPEGRTIQYFEKVGRRKALAISVVSLAALLRVEDGVIAEARLAWGSVGPMVIRCPEAEALLKGRSLTLGALREAGEKVRDTVSPISDVRASAEYRRQVAANLLLRLAQISGAH</sequence>
<dbReference type="SMART" id="SM01092">
    <property type="entry name" value="CO_deh_flav_C"/>
    <property type="match status" value="1"/>
</dbReference>
<dbReference type="Gene3D" id="3.30.390.50">
    <property type="entry name" value="CO dehydrogenase flavoprotein, C-terminal domain"/>
    <property type="match status" value="1"/>
</dbReference>
<dbReference type="FunFam" id="3.30.465.10:FF:000017">
    <property type="entry name" value="Xanthine dehydrogenase, FAD binding subunit"/>
    <property type="match status" value="1"/>
</dbReference>
<evidence type="ECO:0000259" key="4">
    <source>
        <dbReference type="PROSITE" id="PS51387"/>
    </source>
</evidence>
<dbReference type="SUPFAM" id="SSF56176">
    <property type="entry name" value="FAD-binding/transporter-associated domain-like"/>
    <property type="match status" value="1"/>
</dbReference>
<keyword evidence="1" id="KW-0285">Flavoprotein</keyword>
<dbReference type="GO" id="GO:0071949">
    <property type="term" value="F:FAD binding"/>
    <property type="evidence" value="ECO:0007669"/>
    <property type="project" value="InterPro"/>
</dbReference>
<keyword evidence="3" id="KW-0560">Oxidoreductase</keyword>
<dbReference type="KEGG" id="psel:GM415_17645"/>
<dbReference type="InterPro" id="IPR051312">
    <property type="entry name" value="Diverse_Substr_Oxidored"/>
</dbReference>
<dbReference type="PANTHER" id="PTHR42659:SF2">
    <property type="entry name" value="XANTHINE DEHYDROGENASE SUBUNIT C-RELATED"/>
    <property type="match status" value="1"/>
</dbReference>
<dbReference type="InterPro" id="IPR016167">
    <property type="entry name" value="FAD-bd_PCMH_sub1"/>
</dbReference>
<dbReference type="InterPro" id="IPR016166">
    <property type="entry name" value="FAD-bd_PCMH"/>
</dbReference>
<dbReference type="EMBL" id="CP046400">
    <property type="protein sequence ID" value="QGY41867.1"/>
    <property type="molecule type" value="Genomic_DNA"/>
</dbReference>
<dbReference type="Pfam" id="PF03450">
    <property type="entry name" value="CO_deh_flav_C"/>
    <property type="match status" value="1"/>
</dbReference>
<organism evidence="5 6">
    <name type="scientific">Pseudodesulfovibrio cashew</name>
    <dbReference type="NCBI Taxonomy" id="2678688"/>
    <lineage>
        <taxon>Bacteria</taxon>
        <taxon>Pseudomonadati</taxon>
        <taxon>Thermodesulfobacteriota</taxon>
        <taxon>Desulfovibrionia</taxon>
        <taxon>Desulfovibrionales</taxon>
        <taxon>Desulfovibrionaceae</taxon>
    </lineage>
</organism>
<protein>
    <submittedName>
        <fullName evidence="5">Xanthine dehydrogenase family protein subunit M</fullName>
    </submittedName>
</protein>
<dbReference type="Gene3D" id="3.30.465.10">
    <property type="match status" value="1"/>
</dbReference>
<evidence type="ECO:0000256" key="3">
    <source>
        <dbReference type="ARBA" id="ARBA00023002"/>
    </source>
</evidence>
<name>A0A6I6JNZ7_9BACT</name>
<dbReference type="PROSITE" id="PS51387">
    <property type="entry name" value="FAD_PCMH"/>
    <property type="match status" value="1"/>
</dbReference>
<dbReference type="PANTHER" id="PTHR42659">
    <property type="entry name" value="XANTHINE DEHYDROGENASE SUBUNIT C-RELATED"/>
    <property type="match status" value="1"/>
</dbReference>
<gene>
    <name evidence="5" type="ORF">GM415_17645</name>
</gene>
<dbReference type="Pfam" id="PF00941">
    <property type="entry name" value="FAD_binding_5"/>
    <property type="match status" value="1"/>
</dbReference>
<dbReference type="InterPro" id="IPR016169">
    <property type="entry name" value="FAD-bd_PCMH_sub2"/>
</dbReference>
<keyword evidence="2" id="KW-0274">FAD</keyword>
<evidence type="ECO:0000313" key="6">
    <source>
        <dbReference type="Proteomes" id="UP000428328"/>
    </source>
</evidence>
<proteinExistence type="predicted"/>
<evidence type="ECO:0000313" key="5">
    <source>
        <dbReference type="EMBL" id="QGY41867.1"/>
    </source>
</evidence>
<reference evidence="5 6" key="1">
    <citation type="submission" date="2019-11" db="EMBL/GenBank/DDBJ databases">
        <authorList>
            <person name="Zheng R.K."/>
            <person name="Sun C.M."/>
        </authorList>
    </citation>
    <scope>NUCLEOTIDE SEQUENCE [LARGE SCALE GENOMIC DNA]</scope>
    <source>
        <strain evidence="5 6">SRB007</strain>
    </source>
</reference>
<dbReference type="GO" id="GO:0016491">
    <property type="term" value="F:oxidoreductase activity"/>
    <property type="evidence" value="ECO:0007669"/>
    <property type="project" value="UniProtKB-KW"/>
</dbReference>
<evidence type="ECO:0000256" key="2">
    <source>
        <dbReference type="ARBA" id="ARBA00022827"/>
    </source>
</evidence>
<dbReference type="InterPro" id="IPR036683">
    <property type="entry name" value="CO_DH_flav_C_dom_sf"/>
</dbReference>
<dbReference type="InterPro" id="IPR002346">
    <property type="entry name" value="Mopterin_DH_FAD-bd"/>
</dbReference>
<dbReference type="InterPro" id="IPR036318">
    <property type="entry name" value="FAD-bd_PCMH-like_sf"/>
</dbReference>
<dbReference type="Gene3D" id="3.30.43.10">
    <property type="entry name" value="Uridine Diphospho-n-acetylenolpyruvylglucosamine Reductase, domain 2"/>
    <property type="match status" value="1"/>
</dbReference>
<dbReference type="RefSeq" id="WP_158950528.1">
    <property type="nucleotide sequence ID" value="NZ_CP046400.1"/>
</dbReference>
<dbReference type="InterPro" id="IPR005107">
    <property type="entry name" value="CO_DH_flav_C"/>
</dbReference>
<dbReference type="Proteomes" id="UP000428328">
    <property type="component" value="Chromosome"/>
</dbReference>
<accession>A0A6I6JNZ7</accession>
<evidence type="ECO:0000256" key="1">
    <source>
        <dbReference type="ARBA" id="ARBA00022630"/>
    </source>
</evidence>
<feature type="domain" description="FAD-binding PCMH-type" evidence="4">
    <location>
        <begin position="1"/>
        <end position="171"/>
    </location>
</feature>
<dbReference type="SUPFAM" id="SSF55447">
    <property type="entry name" value="CO dehydrogenase flavoprotein C-terminal domain-like"/>
    <property type="match status" value="1"/>
</dbReference>